<sequence>MNMPLNTSANISDPIEQARYNMIEQQIRPWNVLDADVLELLSVVRREDFVPPACRSMAFMDIEIPLLGSDAKEAVRLGHSMLQPRLEARMLQGLKILPTDRVLEIGAGSGYMAALLAQRAESVVSLEIVPALAEMAQDNLQRAGIANAHVRVSDGSRDAVPEGPFDVIVLSGSVASIPQNLLSMLREGGRLAAIVGQEPVMRFTLVRRTGERFDTTQPWDTIAPRLVGFAEPSDFSF</sequence>
<dbReference type="PANTHER" id="PTHR11579:SF18">
    <property type="entry name" value="PROTEIN-L-ISOASPARTATE O-METHYLTRANSFERASE"/>
    <property type="match status" value="1"/>
</dbReference>
<dbReference type="PANTHER" id="PTHR11579">
    <property type="entry name" value="PROTEIN-L-ISOASPARTATE O-METHYLTRANSFERASE"/>
    <property type="match status" value="1"/>
</dbReference>
<evidence type="ECO:0000256" key="3">
    <source>
        <dbReference type="ARBA" id="ARBA00030757"/>
    </source>
</evidence>
<evidence type="ECO:0000256" key="1">
    <source>
        <dbReference type="ARBA" id="ARBA00005369"/>
    </source>
</evidence>
<dbReference type="STRING" id="592050.SAMN05421875_11764"/>
<evidence type="ECO:0000313" key="5">
    <source>
        <dbReference type="Proteomes" id="UP000199002"/>
    </source>
</evidence>
<name>A0A1H4C6L6_9BURK</name>
<dbReference type="GeneID" id="34232105"/>
<dbReference type="Proteomes" id="UP000199002">
    <property type="component" value="Unassembled WGS sequence"/>
</dbReference>
<gene>
    <name evidence="4" type="ORF">SAMN05421875_11764</name>
</gene>
<comment type="similarity">
    <text evidence="1">Belongs to the methyltransferase superfamily. L-isoaspartyl/D-aspartyl protein methyltransferase family.</text>
</comment>
<dbReference type="Pfam" id="PF01135">
    <property type="entry name" value="PCMT"/>
    <property type="match status" value="1"/>
</dbReference>
<dbReference type="SUPFAM" id="SSF53335">
    <property type="entry name" value="S-adenosyl-L-methionine-dependent methyltransferases"/>
    <property type="match status" value="1"/>
</dbReference>
<dbReference type="CDD" id="cd02440">
    <property type="entry name" value="AdoMet_MTases"/>
    <property type="match status" value="1"/>
</dbReference>
<accession>A0A1H4C6L6</accession>
<protein>
    <recommendedName>
        <fullName evidence="2">Protein-L-isoaspartate O-methyltransferase</fullName>
    </recommendedName>
    <alternativeName>
        <fullName evidence="3">Protein L-isoaspartyl methyltransferase</fullName>
    </alternativeName>
</protein>
<dbReference type="AlphaFoldDB" id="A0A1H4C6L6"/>
<proteinExistence type="inferred from homology"/>
<organism evidence="4 5">
    <name type="scientific">Acidovorax soli</name>
    <dbReference type="NCBI Taxonomy" id="592050"/>
    <lineage>
        <taxon>Bacteria</taxon>
        <taxon>Pseudomonadati</taxon>
        <taxon>Pseudomonadota</taxon>
        <taxon>Betaproteobacteria</taxon>
        <taxon>Burkholderiales</taxon>
        <taxon>Comamonadaceae</taxon>
        <taxon>Acidovorax</taxon>
    </lineage>
</organism>
<dbReference type="GO" id="GO:0004719">
    <property type="term" value="F:protein-L-isoaspartate (D-aspartate) O-methyltransferase activity"/>
    <property type="evidence" value="ECO:0007669"/>
    <property type="project" value="InterPro"/>
</dbReference>
<dbReference type="RefSeq" id="WP_092698939.1">
    <property type="nucleotide sequence ID" value="NZ_CAXIQL010000080.1"/>
</dbReference>
<keyword evidence="4" id="KW-0489">Methyltransferase</keyword>
<dbReference type="Gene3D" id="3.40.50.150">
    <property type="entry name" value="Vaccinia Virus protein VP39"/>
    <property type="match status" value="1"/>
</dbReference>
<dbReference type="InterPro" id="IPR029063">
    <property type="entry name" value="SAM-dependent_MTases_sf"/>
</dbReference>
<evidence type="ECO:0000313" key="4">
    <source>
        <dbReference type="EMBL" id="SEA55960.1"/>
    </source>
</evidence>
<keyword evidence="4" id="KW-0808">Transferase</keyword>
<dbReference type="GO" id="GO:0032259">
    <property type="term" value="P:methylation"/>
    <property type="evidence" value="ECO:0007669"/>
    <property type="project" value="UniProtKB-KW"/>
</dbReference>
<dbReference type="GO" id="GO:0005737">
    <property type="term" value="C:cytoplasm"/>
    <property type="evidence" value="ECO:0007669"/>
    <property type="project" value="TreeGrafter"/>
</dbReference>
<reference evidence="5" key="1">
    <citation type="submission" date="2016-10" db="EMBL/GenBank/DDBJ databases">
        <authorList>
            <person name="Varghese N."/>
            <person name="Submissions S."/>
        </authorList>
    </citation>
    <scope>NUCLEOTIDE SEQUENCE [LARGE SCALE GENOMIC DNA]</scope>
    <source>
        <strain evidence="5">DSM 25157</strain>
    </source>
</reference>
<dbReference type="EMBL" id="FNQJ01000017">
    <property type="protein sequence ID" value="SEA55960.1"/>
    <property type="molecule type" value="Genomic_DNA"/>
</dbReference>
<keyword evidence="5" id="KW-1185">Reference proteome</keyword>
<dbReference type="InterPro" id="IPR000682">
    <property type="entry name" value="PCMT"/>
</dbReference>
<evidence type="ECO:0000256" key="2">
    <source>
        <dbReference type="ARBA" id="ARBA00013346"/>
    </source>
</evidence>